<feature type="transmembrane region" description="Helical" evidence="1">
    <location>
        <begin position="7"/>
        <end position="25"/>
    </location>
</feature>
<name>A0ABR7JCX9_9FLAO</name>
<protein>
    <recommendedName>
        <fullName evidence="4">Effector-binding domain-containing protein</fullName>
    </recommendedName>
</protein>
<dbReference type="RefSeq" id="WP_166133075.1">
    <property type="nucleotide sequence ID" value="NZ_JAAOBY010000001.1"/>
</dbReference>
<keyword evidence="1" id="KW-1133">Transmembrane helix</keyword>
<dbReference type="Proteomes" id="UP000621670">
    <property type="component" value="Unassembled WGS sequence"/>
</dbReference>
<evidence type="ECO:0008006" key="4">
    <source>
        <dbReference type="Google" id="ProtNLM"/>
    </source>
</evidence>
<keyword evidence="3" id="KW-1185">Reference proteome</keyword>
<keyword evidence="1" id="KW-0812">Transmembrane</keyword>
<proteinExistence type="predicted"/>
<organism evidence="2 3">
    <name type="scientific">Flavobacterium turcicum</name>
    <dbReference type="NCBI Taxonomy" id="2764718"/>
    <lineage>
        <taxon>Bacteria</taxon>
        <taxon>Pseudomonadati</taxon>
        <taxon>Bacteroidota</taxon>
        <taxon>Flavobacteriia</taxon>
        <taxon>Flavobacteriales</taxon>
        <taxon>Flavobacteriaceae</taxon>
        <taxon>Flavobacterium</taxon>
    </lineage>
</organism>
<accession>A0ABR7JCX9</accession>
<dbReference type="Gene3D" id="3.20.80.10">
    <property type="entry name" value="Regulatory factor, effector binding domain"/>
    <property type="match status" value="1"/>
</dbReference>
<dbReference type="InterPro" id="IPR011256">
    <property type="entry name" value="Reg_factor_effector_dom_sf"/>
</dbReference>
<evidence type="ECO:0000256" key="1">
    <source>
        <dbReference type="SAM" id="Phobius"/>
    </source>
</evidence>
<sequence>MNIKKKILVGFTVLLSVFLGWYFLIKQSDYTIHFKVQAARATVQQGIKEWTAIREQKEGVKYVLTQKSGLSEVSYTLTQGEKQLIYDWEVISKNDSVVTVNVGISDTKQSWYNKLTVPFFETDFKKEQLEKITDFKKGLDEHLKKFKVKIEGPGNSDEEFVAYISLKSVMQEKAQTMIANDAIITGFLYSNKIKITGRPYVEVTNWDQEKETLEFNYCFPIAKNTKIIPDAVVKFKTLPVIKGLKATYYGNFRTSDRAWFALQDYAERNNLQLEHRVLEHFLANPFNGGEELEWETKVIIPFQKK</sequence>
<evidence type="ECO:0000313" key="3">
    <source>
        <dbReference type="Proteomes" id="UP000621670"/>
    </source>
</evidence>
<gene>
    <name evidence="2" type="ORF">H8R26_02850</name>
</gene>
<reference evidence="2 3" key="1">
    <citation type="submission" date="2020-08" db="EMBL/GenBank/DDBJ databases">
        <title>Description of novel Flavobacterium F-400 isolate.</title>
        <authorList>
            <person name="Saticioglu I."/>
            <person name="Duman M."/>
            <person name="Altun S."/>
        </authorList>
    </citation>
    <scope>NUCLEOTIDE SEQUENCE [LARGE SCALE GENOMIC DNA]</scope>
    <source>
        <strain evidence="2 3">F-400</strain>
    </source>
</reference>
<keyword evidence="1" id="KW-0472">Membrane</keyword>
<dbReference type="EMBL" id="JACRUM010000001">
    <property type="protein sequence ID" value="MBC5862352.1"/>
    <property type="molecule type" value="Genomic_DNA"/>
</dbReference>
<comment type="caution">
    <text evidence="2">The sequence shown here is derived from an EMBL/GenBank/DDBJ whole genome shotgun (WGS) entry which is preliminary data.</text>
</comment>
<evidence type="ECO:0000313" key="2">
    <source>
        <dbReference type="EMBL" id="MBC5862352.1"/>
    </source>
</evidence>